<name>A0A9P0EHF4_9HYPO</name>
<feature type="compositionally biased region" description="Basic and acidic residues" evidence="1">
    <location>
        <begin position="183"/>
        <end position="194"/>
    </location>
</feature>
<organism evidence="3 4">
    <name type="scientific">Clonostachys solani</name>
    <dbReference type="NCBI Taxonomy" id="160281"/>
    <lineage>
        <taxon>Eukaryota</taxon>
        <taxon>Fungi</taxon>
        <taxon>Dikarya</taxon>
        <taxon>Ascomycota</taxon>
        <taxon>Pezizomycotina</taxon>
        <taxon>Sordariomycetes</taxon>
        <taxon>Hypocreomycetidae</taxon>
        <taxon>Hypocreales</taxon>
        <taxon>Bionectriaceae</taxon>
        <taxon>Clonostachys</taxon>
    </lineage>
</organism>
<dbReference type="AlphaFoldDB" id="A0A9P0EHF4"/>
<dbReference type="CDD" id="cd14705">
    <property type="entry name" value="bZIP_Zip1"/>
    <property type="match status" value="1"/>
</dbReference>
<protein>
    <recommendedName>
        <fullName evidence="2">BZIP domain-containing protein</fullName>
    </recommendedName>
</protein>
<evidence type="ECO:0000313" key="3">
    <source>
        <dbReference type="EMBL" id="CAH0049014.1"/>
    </source>
</evidence>
<feature type="domain" description="BZIP" evidence="2">
    <location>
        <begin position="334"/>
        <end position="348"/>
    </location>
</feature>
<evidence type="ECO:0000259" key="2">
    <source>
        <dbReference type="PROSITE" id="PS00036"/>
    </source>
</evidence>
<feature type="compositionally biased region" description="Low complexity" evidence="1">
    <location>
        <begin position="478"/>
        <end position="490"/>
    </location>
</feature>
<feature type="region of interest" description="Disordered" evidence="1">
    <location>
        <begin position="397"/>
        <end position="553"/>
    </location>
</feature>
<dbReference type="GO" id="GO:0003700">
    <property type="term" value="F:DNA-binding transcription factor activity"/>
    <property type="evidence" value="ECO:0007669"/>
    <property type="project" value="InterPro"/>
</dbReference>
<accession>A0A9P0EHF4</accession>
<keyword evidence="4" id="KW-1185">Reference proteome</keyword>
<dbReference type="InterPro" id="IPR004827">
    <property type="entry name" value="bZIP"/>
</dbReference>
<dbReference type="PROSITE" id="PS00036">
    <property type="entry name" value="BZIP_BASIC"/>
    <property type="match status" value="1"/>
</dbReference>
<dbReference type="Proteomes" id="UP000775872">
    <property type="component" value="Unassembled WGS sequence"/>
</dbReference>
<feature type="region of interest" description="Disordered" evidence="1">
    <location>
        <begin position="1"/>
        <end position="289"/>
    </location>
</feature>
<feature type="compositionally biased region" description="Low complexity" evidence="1">
    <location>
        <begin position="506"/>
        <end position="518"/>
    </location>
</feature>
<feature type="compositionally biased region" description="Polar residues" evidence="1">
    <location>
        <begin position="219"/>
        <end position="229"/>
    </location>
</feature>
<dbReference type="EMBL" id="CABFOC020000035">
    <property type="protein sequence ID" value="CAH0049014.1"/>
    <property type="molecule type" value="Genomic_DNA"/>
</dbReference>
<proteinExistence type="predicted"/>
<feature type="compositionally biased region" description="Polar residues" evidence="1">
    <location>
        <begin position="13"/>
        <end position="31"/>
    </location>
</feature>
<evidence type="ECO:0000313" key="4">
    <source>
        <dbReference type="Proteomes" id="UP000775872"/>
    </source>
</evidence>
<dbReference type="OrthoDB" id="2247093at2759"/>
<reference evidence="4" key="1">
    <citation type="submission" date="2019-06" db="EMBL/GenBank/DDBJ databases">
        <authorList>
            <person name="Broberg M."/>
        </authorList>
    </citation>
    <scope>NUCLEOTIDE SEQUENCE [LARGE SCALE GENOMIC DNA]</scope>
</reference>
<feature type="compositionally biased region" description="Basic and acidic residues" evidence="1">
    <location>
        <begin position="441"/>
        <end position="450"/>
    </location>
</feature>
<gene>
    <name evidence="3" type="ORF">CSOL1703_00000964</name>
</gene>
<reference evidence="3 4" key="2">
    <citation type="submission" date="2021-10" db="EMBL/GenBank/DDBJ databases">
        <authorList>
            <person name="Piombo E."/>
        </authorList>
    </citation>
    <scope>NUCLEOTIDE SEQUENCE [LARGE SCALE GENOMIC DNA]</scope>
</reference>
<sequence length="553" mass="59351">MSQRSPATPHGSGYQTPGSSIRETSTSNPNAPHQPDSGIGAPKYSSGFHAAEDVRPQQVPPRLLGVHNILNPPEPQSRAHEGTGLGRPSGDRISVFTGHPDHAAPGSASHPNTPIGPGAPLPPSMLHERNSPALPYSHSTDNRQAPSPKGPGLKSIGLGGFPSRETDSRAHGMVPSMSPAKRRREDDGPEEYRPHVSSRGHPSSVPHTPNLPAAAAISRSFSQPMTQPQGGPHQLPSGEALDAPSRDTHGYHQPSPAHPHFQPGAYGGRSYSASAVTGPPHDEPTWPESMRRSSLGAQIIAGEGQQAFISLPGSDAPIPIHVDYSQASKKADEKRQRNAKASTRHRRKRKAIQEENARQLQDLKESREDMELKIEELTVQRDFYRRERNRLREIVARTPSITEHAASPPSPTITPARVGSYSPRHSRNIREYSSEASSNERPARRQRIDDGSETSLASLAGAPGTPLGQAPNLGPGFGAPSRPHSAASSSAGGGERLPPLRTHMDGPPQIIHGQPGQPHEQDPRTGQWIPIQPRHIETGWATGGRKLSDGPPR</sequence>
<feature type="compositionally biased region" description="Basic and acidic residues" evidence="1">
    <location>
        <begin position="351"/>
        <end position="364"/>
    </location>
</feature>
<evidence type="ECO:0000256" key="1">
    <source>
        <dbReference type="SAM" id="MobiDB-lite"/>
    </source>
</evidence>
<comment type="caution">
    <text evidence="3">The sequence shown here is derived from an EMBL/GenBank/DDBJ whole genome shotgun (WGS) entry which is preliminary data.</text>
</comment>
<feature type="region of interest" description="Disordered" evidence="1">
    <location>
        <begin position="324"/>
        <end position="364"/>
    </location>
</feature>